<dbReference type="CDD" id="cd17517">
    <property type="entry name" value="RMtype1_S_EcoKI_StySPI-TRD2-CR2_like"/>
    <property type="match status" value="1"/>
</dbReference>
<dbReference type="Gene3D" id="3.90.220.20">
    <property type="entry name" value="DNA methylase specificity domains"/>
    <property type="match status" value="2"/>
</dbReference>
<keyword evidence="3" id="KW-0238">DNA-binding</keyword>
<reference evidence="6" key="1">
    <citation type="journal article" date="2010" name="Stand. Genomic Sci.">
        <title>Complete genome sequence of Sulfurimonas autotrophica type strain (OK10).</title>
        <authorList>
            <person name="Sikorski J."/>
            <person name="Munk C."/>
            <person name="Lapidus A."/>
            <person name="Djao O."/>
            <person name="Lucas S."/>
            <person name="Glavina Del Rio T."/>
            <person name="Nolan M."/>
            <person name="Tice H."/>
            <person name="Han C."/>
            <person name="Cheng J."/>
            <person name="Tapia R."/>
            <person name="Goodwin L."/>
            <person name="Pitluck S."/>
            <person name="Liolios K."/>
            <person name="Ivanova N."/>
            <person name="Mavromatis K."/>
            <person name="Mikhailova N."/>
            <person name="Pati A."/>
            <person name="Sims D."/>
            <person name="Meincke L."/>
            <person name="Brettin T."/>
            <person name="Detter J."/>
            <person name="Chen A."/>
            <person name="Palaniappan K."/>
            <person name="Land M."/>
            <person name="Hauser L."/>
            <person name="Chang Y."/>
            <person name="Jeffries C."/>
            <person name="Rohde M."/>
            <person name="Lang E."/>
            <person name="Spring S."/>
            <person name="Goker M."/>
            <person name="Woyke T."/>
            <person name="Bristow J."/>
            <person name="Eisen J."/>
            <person name="Markowitz V."/>
            <person name="Hugenholtz P."/>
            <person name="Kyrpides N."/>
            <person name="Klenk H."/>
        </authorList>
    </citation>
    <scope>NUCLEOTIDE SEQUENCE [LARGE SCALE GENOMIC DNA]</scope>
    <source>
        <strain evidence="6">ATCC BAA-671 / DSM 16294 / JCM 11897 / OK10</strain>
    </source>
</reference>
<dbReference type="REBASE" id="27838">
    <property type="entry name" value="S.Sau16294ORF1346P"/>
</dbReference>
<dbReference type="InterPro" id="IPR000055">
    <property type="entry name" value="Restrct_endonuc_typeI_TRD"/>
</dbReference>
<dbReference type="AlphaFoldDB" id="E0UTU8"/>
<feature type="domain" description="Type I restriction modification DNA specificity" evidence="4">
    <location>
        <begin position="268"/>
        <end position="397"/>
    </location>
</feature>
<dbReference type="eggNOG" id="COG0732">
    <property type="taxonomic scope" value="Bacteria"/>
</dbReference>
<evidence type="ECO:0000313" key="6">
    <source>
        <dbReference type="Proteomes" id="UP000007803"/>
    </source>
</evidence>
<sequence length="412" mass="47824">MRVTCKVPELRFAEFSGEWDEKQLIELSKNGFSNGAFNDPKKAGHGYRIINVKDMYIDGRINISNLLRVALDEKEFLKNRVEYGDIFFTRSSLVKEGIAYSNINLNNANDLTFDGHLIRMRPNKQNYSPLFLYYNFTTLYARKQFIIRGKTTTMTTIGQEDIASVKIVLPSKLEQEKIAFFLSSVDSKIEQLSKKKTLLEQYKKGVMQKIFSQELRFKDDDESEFPEWVEKQLGDFLILTLRKVPKPTENYLAIGIRSHCKGTFQKPDSEPHKIAMEKLFLVKENDLIVSITFAWESAIAIVKKEDKNGLVSHRFPTYTFDEKIATHEFFKYVIIQKKFRFMLDLISPGGAGRNRVMSKKDFLTLKWNMPCIKEQTKIANFLSSLDKKIALTNKELDATKEFKKALLQKMFV</sequence>
<dbReference type="GO" id="GO:0003677">
    <property type="term" value="F:DNA binding"/>
    <property type="evidence" value="ECO:0007669"/>
    <property type="project" value="UniProtKB-KW"/>
</dbReference>
<accession>E0UTU8</accession>
<comment type="similarity">
    <text evidence="1">Belongs to the type-I restriction system S methylase family.</text>
</comment>
<evidence type="ECO:0000256" key="2">
    <source>
        <dbReference type="ARBA" id="ARBA00022747"/>
    </source>
</evidence>
<evidence type="ECO:0000313" key="5">
    <source>
        <dbReference type="EMBL" id="ADN09392.1"/>
    </source>
</evidence>
<dbReference type="HOGENOM" id="CLU_021095_0_0_7"/>
<keyword evidence="2" id="KW-0680">Restriction system</keyword>
<dbReference type="GO" id="GO:0009307">
    <property type="term" value="P:DNA restriction-modification system"/>
    <property type="evidence" value="ECO:0007669"/>
    <property type="project" value="UniProtKB-KW"/>
</dbReference>
<evidence type="ECO:0000259" key="4">
    <source>
        <dbReference type="Pfam" id="PF01420"/>
    </source>
</evidence>
<gene>
    <name evidence="5" type="ordered locus">Saut_1345</name>
</gene>
<evidence type="ECO:0000256" key="1">
    <source>
        <dbReference type="ARBA" id="ARBA00010923"/>
    </source>
</evidence>
<evidence type="ECO:0000256" key="3">
    <source>
        <dbReference type="ARBA" id="ARBA00023125"/>
    </source>
</evidence>
<dbReference type="STRING" id="563040.Saut_1345"/>
<dbReference type="Pfam" id="PF01420">
    <property type="entry name" value="Methylase_S"/>
    <property type="match status" value="2"/>
</dbReference>
<protein>
    <submittedName>
        <fullName evidence="5">Restriction modification system DNA specificity domain protein</fullName>
    </submittedName>
</protein>
<keyword evidence="6" id="KW-1185">Reference proteome</keyword>
<feature type="domain" description="Type I restriction modification DNA specificity" evidence="4">
    <location>
        <begin position="18"/>
        <end position="200"/>
    </location>
</feature>
<proteinExistence type="inferred from homology"/>
<dbReference type="PANTHER" id="PTHR30408">
    <property type="entry name" value="TYPE-1 RESTRICTION ENZYME ECOKI SPECIFICITY PROTEIN"/>
    <property type="match status" value="1"/>
</dbReference>
<dbReference type="InterPro" id="IPR052021">
    <property type="entry name" value="Type-I_RS_S_subunit"/>
</dbReference>
<dbReference type="KEGG" id="sua:Saut_1345"/>
<name>E0UTU8_SULAO</name>
<dbReference type="InterPro" id="IPR044946">
    <property type="entry name" value="Restrct_endonuc_typeI_TRD_sf"/>
</dbReference>
<dbReference type="Proteomes" id="UP000007803">
    <property type="component" value="Chromosome"/>
</dbReference>
<dbReference type="PANTHER" id="PTHR30408:SF12">
    <property type="entry name" value="TYPE I RESTRICTION ENZYME MJAVIII SPECIFICITY SUBUNIT"/>
    <property type="match status" value="1"/>
</dbReference>
<dbReference type="SUPFAM" id="SSF116734">
    <property type="entry name" value="DNA methylase specificity domain"/>
    <property type="match status" value="2"/>
</dbReference>
<dbReference type="EMBL" id="CP002205">
    <property type="protein sequence ID" value="ADN09392.1"/>
    <property type="molecule type" value="Genomic_DNA"/>
</dbReference>
<dbReference type="Gene3D" id="1.10.287.1120">
    <property type="entry name" value="Bipartite methylase S protein"/>
    <property type="match status" value="1"/>
</dbReference>
<organism evidence="5 6">
    <name type="scientific">Sulfurimonas autotrophica (strain ATCC BAA-671 / DSM 16294 / JCM 11897 / OK10)</name>
    <dbReference type="NCBI Taxonomy" id="563040"/>
    <lineage>
        <taxon>Bacteria</taxon>
        <taxon>Pseudomonadati</taxon>
        <taxon>Campylobacterota</taxon>
        <taxon>Epsilonproteobacteria</taxon>
        <taxon>Campylobacterales</taxon>
        <taxon>Sulfurimonadaceae</taxon>
        <taxon>Sulfurimonas</taxon>
    </lineage>
</organism>